<dbReference type="AlphaFoldDB" id="A0A9P0BKP7"/>
<evidence type="ECO:0000313" key="2">
    <source>
        <dbReference type="Proteomes" id="UP001154114"/>
    </source>
</evidence>
<protein>
    <submittedName>
        <fullName evidence="1">Uncharacterized protein</fullName>
    </submittedName>
</protein>
<proteinExistence type="predicted"/>
<keyword evidence="2" id="KW-1185">Reference proteome</keyword>
<evidence type="ECO:0000313" key="1">
    <source>
        <dbReference type="EMBL" id="CAH0577902.1"/>
    </source>
</evidence>
<reference evidence="1" key="1">
    <citation type="submission" date="2021-12" db="EMBL/GenBank/DDBJ databases">
        <authorList>
            <person name="King R."/>
        </authorList>
    </citation>
    <scope>NUCLEOTIDE SEQUENCE</scope>
</reference>
<dbReference type="Proteomes" id="UP001154114">
    <property type="component" value="Chromosome 1"/>
</dbReference>
<accession>A0A9P0BKP7</accession>
<dbReference type="OrthoDB" id="6961447at2759"/>
<gene>
    <name evidence="1" type="ORF">CINC_LOCUS283</name>
</gene>
<organism evidence="1 2">
    <name type="scientific">Chrysodeixis includens</name>
    <name type="common">Soybean looper</name>
    <name type="synonym">Pseudoplusia includens</name>
    <dbReference type="NCBI Taxonomy" id="689277"/>
    <lineage>
        <taxon>Eukaryota</taxon>
        <taxon>Metazoa</taxon>
        <taxon>Ecdysozoa</taxon>
        <taxon>Arthropoda</taxon>
        <taxon>Hexapoda</taxon>
        <taxon>Insecta</taxon>
        <taxon>Pterygota</taxon>
        <taxon>Neoptera</taxon>
        <taxon>Endopterygota</taxon>
        <taxon>Lepidoptera</taxon>
        <taxon>Glossata</taxon>
        <taxon>Ditrysia</taxon>
        <taxon>Noctuoidea</taxon>
        <taxon>Noctuidae</taxon>
        <taxon>Plusiinae</taxon>
        <taxon>Chrysodeixis</taxon>
    </lineage>
</organism>
<name>A0A9P0BKP7_CHRIL</name>
<sequence length="147" mass="16533">MSSMNGSGMPHRKQWRNESGNKNLAISEAHRIAIAEHLNRSHMVAGAVCCSRTNCDKVKWEQLEKVFRREGGSAIFPQYSTAFPACREKNGVKKDANGFPENFNGSYCPCVMNRAHLVAYCCTRRDCDDASKIGRNERSPAYGHNKY</sequence>
<dbReference type="EMBL" id="LR824004">
    <property type="protein sequence ID" value="CAH0577902.1"/>
    <property type="molecule type" value="Genomic_DNA"/>
</dbReference>